<dbReference type="PANTHER" id="PTHR36439:SF1">
    <property type="entry name" value="DUF1697 DOMAIN-CONTAINING PROTEIN"/>
    <property type="match status" value="1"/>
</dbReference>
<dbReference type="Pfam" id="PF08002">
    <property type="entry name" value="DUF1697"/>
    <property type="match status" value="1"/>
</dbReference>
<dbReference type="EMBL" id="JACHXD010000010">
    <property type="protein sequence ID" value="MBB3120480.1"/>
    <property type="molecule type" value="Genomic_DNA"/>
</dbReference>
<sequence length="180" mass="19490">MSERRQIALLRGINVGRAKRVAMADLRKLLGELGFSDVRTLLNSGNVVFSASQAPRDVATRMEEALVLKLGVGARVTVLDAEQLDAIVEDNSLQAQADDPARLLVAVLNQPADRARLEPLLHQDWQPEAFALGRWAAYIWCADGVLASRAAAAMGKILGDAVTTRNWGTISKLHALAREA</sequence>
<dbReference type="RefSeq" id="WP_183442259.1">
    <property type="nucleotide sequence ID" value="NZ_JACHXD010000010.1"/>
</dbReference>
<dbReference type="AlphaFoldDB" id="A0A7W5BDZ6"/>
<dbReference type="Proteomes" id="UP000541535">
    <property type="component" value="Unassembled WGS sequence"/>
</dbReference>
<evidence type="ECO:0000313" key="1">
    <source>
        <dbReference type="EMBL" id="MBB3120480.1"/>
    </source>
</evidence>
<proteinExistence type="predicted"/>
<accession>A0A7W5BDZ6</accession>
<organism evidence="1 2">
    <name type="scientific">Pseudoduganella violacea</name>
    <dbReference type="NCBI Taxonomy" id="1715466"/>
    <lineage>
        <taxon>Bacteria</taxon>
        <taxon>Pseudomonadati</taxon>
        <taxon>Pseudomonadota</taxon>
        <taxon>Betaproteobacteria</taxon>
        <taxon>Burkholderiales</taxon>
        <taxon>Oxalobacteraceae</taxon>
        <taxon>Telluria group</taxon>
        <taxon>Pseudoduganella</taxon>
    </lineage>
</organism>
<dbReference type="InterPro" id="IPR012545">
    <property type="entry name" value="DUF1697"/>
</dbReference>
<name>A0A7W5BDZ6_9BURK</name>
<gene>
    <name evidence="1" type="ORF">FHS03_003547</name>
</gene>
<evidence type="ECO:0000313" key="2">
    <source>
        <dbReference type="Proteomes" id="UP000541535"/>
    </source>
</evidence>
<protein>
    <submittedName>
        <fullName evidence="1">Uncharacterized protein (DUF1697 family)</fullName>
    </submittedName>
</protein>
<keyword evidence="2" id="KW-1185">Reference proteome</keyword>
<dbReference type="PIRSF" id="PIRSF008502">
    <property type="entry name" value="UCP008502"/>
    <property type="match status" value="1"/>
</dbReference>
<reference evidence="1 2" key="1">
    <citation type="submission" date="2020-08" db="EMBL/GenBank/DDBJ databases">
        <title>Genomic Encyclopedia of Type Strains, Phase III (KMG-III): the genomes of soil and plant-associated and newly described type strains.</title>
        <authorList>
            <person name="Whitman W."/>
        </authorList>
    </citation>
    <scope>NUCLEOTIDE SEQUENCE [LARGE SCALE GENOMIC DNA]</scope>
    <source>
        <strain evidence="1 2">CECT 8897</strain>
    </source>
</reference>
<dbReference type="PANTHER" id="PTHR36439">
    <property type="entry name" value="BLL4334 PROTEIN"/>
    <property type="match status" value="1"/>
</dbReference>
<comment type="caution">
    <text evidence="1">The sequence shown here is derived from an EMBL/GenBank/DDBJ whole genome shotgun (WGS) entry which is preliminary data.</text>
</comment>
<dbReference type="SUPFAM" id="SSF160379">
    <property type="entry name" value="SP0830-like"/>
    <property type="match status" value="1"/>
</dbReference>
<dbReference type="Gene3D" id="3.30.70.1280">
    <property type="entry name" value="SP0830-like domains"/>
    <property type="match status" value="1"/>
</dbReference>